<keyword evidence="5" id="KW-1003">Cell membrane</keyword>
<keyword evidence="14" id="KW-0812">Transmembrane</keyword>
<keyword evidence="13" id="KW-0175">Coiled coil</keyword>
<dbReference type="InterPro" id="IPR003018">
    <property type="entry name" value="GAF"/>
</dbReference>
<dbReference type="InterPro" id="IPR036097">
    <property type="entry name" value="HisK_dim/P_sf"/>
</dbReference>
<feature type="transmembrane region" description="Helical" evidence="14">
    <location>
        <begin position="196"/>
        <end position="217"/>
    </location>
</feature>
<keyword evidence="6" id="KW-0597">Phosphoprotein</keyword>
<dbReference type="SMART" id="SM00065">
    <property type="entry name" value="GAF"/>
    <property type="match status" value="1"/>
</dbReference>
<evidence type="ECO:0000256" key="7">
    <source>
        <dbReference type="ARBA" id="ARBA00022679"/>
    </source>
</evidence>
<dbReference type="InterPro" id="IPR036890">
    <property type="entry name" value="HATPase_C_sf"/>
</dbReference>
<feature type="domain" description="Histidine kinase" evidence="15">
    <location>
        <begin position="490"/>
        <end position="708"/>
    </location>
</feature>
<dbReference type="FunFam" id="1.10.287.130:FF:000001">
    <property type="entry name" value="Two-component sensor histidine kinase"/>
    <property type="match status" value="1"/>
</dbReference>
<organism evidence="16 17">
    <name type="scientific">Candidatus Amesbacteria bacterium RIFCSPHIGHO2_01_FULL_48_32b</name>
    <dbReference type="NCBI Taxonomy" id="1797253"/>
    <lineage>
        <taxon>Bacteria</taxon>
        <taxon>Candidatus Amesiibacteriota</taxon>
    </lineage>
</organism>
<dbReference type="GO" id="GO:0000155">
    <property type="term" value="F:phosphorelay sensor kinase activity"/>
    <property type="evidence" value="ECO:0007669"/>
    <property type="project" value="InterPro"/>
</dbReference>
<comment type="subcellular location">
    <subcellularLocation>
        <location evidence="2">Cell membrane</location>
    </subcellularLocation>
    <subcellularLocation>
        <location evidence="3">Membrane raft</location>
        <topology evidence="3">Multi-pass membrane protein</topology>
    </subcellularLocation>
</comment>
<evidence type="ECO:0000256" key="2">
    <source>
        <dbReference type="ARBA" id="ARBA00004236"/>
    </source>
</evidence>
<evidence type="ECO:0000256" key="1">
    <source>
        <dbReference type="ARBA" id="ARBA00000085"/>
    </source>
</evidence>
<evidence type="ECO:0000256" key="8">
    <source>
        <dbReference type="ARBA" id="ARBA00022741"/>
    </source>
</evidence>
<evidence type="ECO:0000256" key="11">
    <source>
        <dbReference type="ARBA" id="ARBA00023012"/>
    </source>
</evidence>
<dbReference type="PANTHER" id="PTHR43711">
    <property type="entry name" value="TWO-COMPONENT HISTIDINE KINASE"/>
    <property type="match status" value="1"/>
</dbReference>
<evidence type="ECO:0000256" key="4">
    <source>
        <dbReference type="ARBA" id="ARBA00012438"/>
    </source>
</evidence>
<dbReference type="Gene3D" id="3.30.450.40">
    <property type="match status" value="1"/>
</dbReference>
<dbReference type="AlphaFoldDB" id="A0A1F4YE79"/>
<feature type="transmembrane region" description="Helical" evidence="14">
    <location>
        <begin position="128"/>
        <end position="149"/>
    </location>
</feature>
<dbReference type="Gene3D" id="1.10.287.130">
    <property type="match status" value="1"/>
</dbReference>
<dbReference type="InterPro" id="IPR050736">
    <property type="entry name" value="Sensor_HK_Regulatory"/>
</dbReference>
<keyword evidence="11" id="KW-0902">Two-component regulatory system</keyword>
<dbReference type="InterPro" id="IPR031621">
    <property type="entry name" value="HisKA_7TM"/>
</dbReference>
<feature type="transmembrane region" description="Helical" evidence="14">
    <location>
        <begin position="6"/>
        <end position="22"/>
    </location>
</feature>
<dbReference type="SUPFAM" id="SSF55874">
    <property type="entry name" value="ATPase domain of HSP90 chaperone/DNA topoisomerase II/histidine kinase"/>
    <property type="match status" value="1"/>
</dbReference>
<reference evidence="16 17" key="1">
    <citation type="journal article" date="2016" name="Nat. Commun.">
        <title>Thousands of microbial genomes shed light on interconnected biogeochemical processes in an aquifer system.</title>
        <authorList>
            <person name="Anantharaman K."/>
            <person name="Brown C.T."/>
            <person name="Hug L.A."/>
            <person name="Sharon I."/>
            <person name="Castelle C.J."/>
            <person name="Probst A.J."/>
            <person name="Thomas B.C."/>
            <person name="Singh A."/>
            <person name="Wilkins M.J."/>
            <person name="Karaoz U."/>
            <person name="Brodie E.L."/>
            <person name="Williams K.H."/>
            <person name="Hubbard S.S."/>
            <person name="Banfield J.F."/>
        </authorList>
    </citation>
    <scope>NUCLEOTIDE SEQUENCE [LARGE SCALE GENOMIC DNA]</scope>
</reference>
<evidence type="ECO:0000256" key="10">
    <source>
        <dbReference type="ARBA" id="ARBA00022840"/>
    </source>
</evidence>
<dbReference type="Gene3D" id="3.30.565.10">
    <property type="entry name" value="Histidine kinase-like ATPase, C-terminal domain"/>
    <property type="match status" value="1"/>
</dbReference>
<feature type="transmembrane region" description="Helical" evidence="14">
    <location>
        <begin position="169"/>
        <end position="190"/>
    </location>
</feature>
<feature type="transmembrane region" description="Helical" evidence="14">
    <location>
        <begin position="29"/>
        <end position="49"/>
    </location>
</feature>
<dbReference type="GO" id="GO:0045121">
    <property type="term" value="C:membrane raft"/>
    <property type="evidence" value="ECO:0007669"/>
    <property type="project" value="UniProtKB-SubCell"/>
</dbReference>
<evidence type="ECO:0000256" key="5">
    <source>
        <dbReference type="ARBA" id="ARBA00022475"/>
    </source>
</evidence>
<keyword evidence="8" id="KW-0547">Nucleotide-binding</keyword>
<evidence type="ECO:0000256" key="12">
    <source>
        <dbReference type="ARBA" id="ARBA00023136"/>
    </source>
</evidence>
<dbReference type="InterPro" id="IPR004358">
    <property type="entry name" value="Sig_transdc_His_kin-like_C"/>
</dbReference>
<keyword evidence="9" id="KW-0418">Kinase</keyword>
<dbReference type="FunFam" id="3.30.565.10:FF:000023">
    <property type="entry name" value="PAS domain-containing sensor histidine kinase"/>
    <property type="match status" value="1"/>
</dbReference>
<dbReference type="CDD" id="cd00082">
    <property type="entry name" value="HisKA"/>
    <property type="match status" value="1"/>
</dbReference>
<dbReference type="InterPro" id="IPR005467">
    <property type="entry name" value="His_kinase_dom"/>
</dbReference>
<evidence type="ECO:0000259" key="15">
    <source>
        <dbReference type="PROSITE" id="PS50109"/>
    </source>
</evidence>
<evidence type="ECO:0000256" key="6">
    <source>
        <dbReference type="ARBA" id="ARBA00022553"/>
    </source>
</evidence>
<evidence type="ECO:0000256" key="13">
    <source>
        <dbReference type="SAM" id="Coils"/>
    </source>
</evidence>
<keyword evidence="14" id="KW-1133">Transmembrane helix</keyword>
<sequence>MELAISIFTAISNLVLGLFTYLKNPKSATHQLLAFLAAQISIWSILNYISLHAPTEASTLFWIRVDMLPGAPMGPTLYLLANTFPGRKINISRSKLTAIIFFVLLTMLLAISPYMFTAAIFESSNIRAVPGPAIAVFMLNFIGFSLLTFIKLVSRLKKSFGLELAQIRYLLFGIISTFTLITTTDLLGVVLLKSSFFVPLGPLYSLLLIGSISYSIVKHRFLDIRLVVARTVAYTLLVLIVGFVYGLGVFAIGKFITGQQAAINDVVISTALALVMAISFQRLRLFLERLTDKIFYKESYDTNNVLGELSKVMAATLHLDNLTHSILEILVSQLRLSKAAFILFDDHHISSVKSEGFASTPDLDESEVDFLSQTRDALVFEDLDESPQKAILRRLNLSAAIHLRSEGVQIGLLVLGEKQSGDPYSHQDLQLLEIFAPEAAVAIQNSESYEEIRRFNITLQEEVERATSDLQSANEKLKILDKAKDEFLSLASHELRTPMTAIKSYVWMVLNGKAGVQNPTSQKYLQLVFDSTQRLINLVNDMLDISRIESGKVQLRLEPFAVSDLMYQVMEEFKARAADKKITLALDPIQPLPSLTADRDKVLQVLENLVGNALKFTPSEGKITLTVARKENFIEFSVNDTGKGIAEADFPKLFTKFERGAPLTTLSEPGTGLGLYLCKQYVQLHKGTINVKSKVDQGSTFSFTLPLG</sequence>
<dbReference type="GO" id="GO:0005886">
    <property type="term" value="C:plasma membrane"/>
    <property type="evidence" value="ECO:0007669"/>
    <property type="project" value="UniProtKB-SubCell"/>
</dbReference>
<dbReference type="InterPro" id="IPR003594">
    <property type="entry name" value="HATPase_dom"/>
</dbReference>
<dbReference type="PROSITE" id="PS50109">
    <property type="entry name" value="HIS_KIN"/>
    <property type="match status" value="1"/>
</dbReference>
<dbReference type="SUPFAM" id="SSF55781">
    <property type="entry name" value="GAF domain-like"/>
    <property type="match status" value="1"/>
</dbReference>
<dbReference type="EC" id="2.7.13.3" evidence="4"/>
<evidence type="ECO:0000256" key="9">
    <source>
        <dbReference type="ARBA" id="ARBA00022777"/>
    </source>
</evidence>
<accession>A0A1F4YE79</accession>
<gene>
    <name evidence="16" type="ORF">A2876_04370</name>
</gene>
<evidence type="ECO:0000313" key="16">
    <source>
        <dbReference type="EMBL" id="OGC92232.1"/>
    </source>
</evidence>
<name>A0A1F4YE79_9BACT</name>
<dbReference type="Proteomes" id="UP000178176">
    <property type="component" value="Unassembled WGS sequence"/>
</dbReference>
<proteinExistence type="predicted"/>
<dbReference type="Pfam" id="PF02518">
    <property type="entry name" value="HATPase_c"/>
    <property type="match status" value="1"/>
</dbReference>
<dbReference type="SMART" id="SM00388">
    <property type="entry name" value="HisKA"/>
    <property type="match status" value="1"/>
</dbReference>
<keyword evidence="12 14" id="KW-0472">Membrane</keyword>
<comment type="catalytic activity">
    <reaction evidence="1">
        <text>ATP + protein L-histidine = ADP + protein N-phospho-L-histidine.</text>
        <dbReference type="EC" id="2.7.13.3"/>
    </reaction>
</comment>
<protein>
    <recommendedName>
        <fullName evidence="4">histidine kinase</fullName>
        <ecNumber evidence="4">2.7.13.3</ecNumber>
    </recommendedName>
</protein>
<keyword evidence="10" id="KW-0067">ATP-binding</keyword>
<dbReference type="Pfam" id="PF13185">
    <property type="entry name" value="GAF_2"/>
    <property type="match status" value="1"/>
</dbReference>
<dbReference type="SUPFAM" id="SSF47384">
    <property type="entry name" value="Homodimeric domain of signal transducing histidine kinase"/>
    <property type="match status" value="1"/>
</dbReference>
<dbReference type="PANTHER" id="PTHR43711:SF31">
    <property type="entry name" value="HISTIDINE KINASE"/>
    <property type="match status" value="1"/>
</dbReference>
<evidence type="ECO:0000256" key="14">
    <source>
        <dbReference type="SAM" id="Phobius"/>
    </source>
</evidence>
<evidence type="ECO:0000313" key="17">
    <source>
        <dbReference type="Proteomes" id="UP000178176"/>
    </source>
</evidence>
<dbReference type="Pfam" id="PF16927">
    <property type="entry name" value="HisKA_7TM"/>
    <property type="match status" value="1"/>
</dbReference>
<evidence type="ECO:0000256" key="3">
    <source>
        <dbReference type="ARBA" id="ARBA00004314"/>
    </source>
</evidence>
<dbReference type="InterPro" id="IPR003661">
    <property type="entry name" value="HisK_dim/P_dom"/>
</dbReference>
<feature type="coiled-coil region" evidence="13">
    <location>
        <begin position="456"/>
        <end position="483"/>
    </location>
</feature>
<dbReference type="Pfam" id="PF00512">
    <property type="entry name" value="HisKA"/>
    <property type="match status" value="1"/>
</dbReference>
<feature type="transmembrane region" description="Helical" evidence="14">
    <location>
        <begin position="96"/>
        <end position="116"/>
    </location>
</feature>
<dbReference type="PRINTS" id="PR00344">
    <property type="entry name" value="BCTRLSENSOR"/>
</dbReference>
<comment type="caution">
    <text evidence="16">The sequence shown here is derived from an EMBL/GenBank/DDBJ whole genome shotgun (WGS) entry which is preliminary data.</text>
</comment>
<dbReference type="EMBL" id="MEXH01000020">
    <property type="protein sequence ID" value="OGC92232.1"/>
    <property type="molecule type" value="Genomic_DNA"/>
</dbReference>
<feature type="transmembrane region" description="Helical" evidence="14">
    <location>
        <begin position="229"/>
        <end position="256"/>
    </location>
</feature>
<dbReference type="InterPro" id="IPR029016">
    <property type="entry name" value="GAF-like_dom_sf"/>
</dbReference>
<dbReference type="GO" id="GO:0005524">
    <property type="term" value="F:ATP binding"/>
    <property type="evidence" value="ECO:0007669"/>
    <property type="project" value="UniProtKB-KW"/>
</dbReference>
<keyword evidence="7" id="KW-0808">Transferase</keyword>
<dbReference type="SMART" id="SM00387">
    <property type="entry name" value="HATPase_c"/>
    <property type="match status" value="1"/>
</dbReference>